<keyword evidence="2" id="KW-1185">Reference proteome</keyword>
<name>A0A151RH90_CAJCA</name>
<proteinExistence type="predicted"/>
<dbReference type="AlphaFoldDB" id="A0A151RH90"/>
<dbReference type="Gramene" id="C.cajan_39177.t">
    <property type="protein sequence ID" value="C.cajan_39177.t.cds1"/>
    <property type="gene ID" value="C.cajan_39177"/>
</dbReference>
<evidence type="ECO:0000313" key="2">
    <source>
        <dbReference type="Proteomes" id="UP000075243"/>
    </source>
</evidence>
<sequence>WRVSTPLKLLHHPSHHEVNVHCGHSQARANPSPNSKWNHLHSSHPSYVCFLSPRDEPVRVKLLRVGPILWILTNCWSVHLNICINWYVIPSQTGRLSHSMCEHKVCWRVLPQKLLHHSMQVRHFLNVLFIHFLLSHCPLDFFIQLFLNVRVVYELCNPPLNRGCCCVGSTIEKL</sequence>
<dbReference type="Proteomes" id="UP000075243">
    <property type="component" value="Unassembled WGS sequence"/>
</dbReference>
<dbReference type="EMBL" id="KQ483741">
    <property type="protein sequence ID" value="KYP41974.1"/>
    <property type="molecule type" value="Genomic_DNA"/>
</dbReference>
<gene>
    <name evidence="1" type="ORF">KK1_036624</name>
</gene>
<protein>
    <submittedName>
        <fullName evidence="1">Uncharacterized protein</fullName>
    </submittedName>
</protein>
<accession>A0A151RH90</accession>
<reference evidence="1" key="1">
    <citation type="journal article" date="2012" name="Nat. Biotechnol.">
        <title>Draft genome sequence of pigeonpea (Cajanus cajan), an orphan legume crop of resource-poor farmers.</title>
        <authorList>
            <person name="Varshney R.K."/>
            <person name="Chen W."/>
            <person name="Li Y."/>
            <person name="Bharti A.K."/>
            <person name="Saxena R.K."/>
            <person name="Schlueter J.A."/>
            <person name="Donoghue M.T."/>
            <person name="Azam S."/>
            <person name="Fan G."/>
            <person name="Whaley A.M."/>
            <person name="Farmer A.D."/>
            <person name="Sheridan J."/>
            <person name="Iwata A."/>
            <person name="Tuteja R."/>
            <person name="Penmetsa R.V."/>
            <person name="Wu W."/>
            <person name="Upadhyaya H.D."/>
            <person name="Yang S.P."/>
            <person name="Shah T."/>
            <person name="Saxena K.B."/>
            <person name="Michael T."/>
            <person name="McCombie W.R."/>
            <person name="Yang B."/>
            <person name="Zhang G."/>
            <person name="Yang H."/>
            <person name="Wang J."/>
            <person name="Spillane C."/>
            <person name="Cook D.R."/>
            <person name="May G.D."/>
            <person name="Xu X."/>
            <person name="Jackson S.A."/>
        </authorList>
    </citation>
    <scope>NUCLEOTIDE SEQUENCE [LARGE SCALE GENOMIC DNA]</scope>
</reference>
<feature type="non-terminal residue" evidence="1">
    <location>
        <position position="1"/>
    </location>
</feature>
<organism evidence="1 2">
    <name type="scientific">Cajanus cajan</name>
    <name type="common">Pigeon pea</name>
    <name type="synonym">Cajanus indicus</name>
    <dbReference type="NCBI Taxonomy" id="3821"/>
    <lineage>
        <taxon>Eukaryota</taxon>
        <taxon>Viridiplantae</taxon>
        <taxon>Streptophyta</taxon>
        <taxon>Embryophyta</taxon>
        <taxon>Tracheophyta</taxon>
        <taxon>Spermatophyta</taxon>
        <taxon>Magnoliopsida</taxon>
        <taxon>eudicotyledons</taxon>
        <taxon>Gunneridae</taxon>
        <taxon>Pentapetalae</taxon>
        <taxon>rosids</taxon>
        <taxon>fabids</taxon>
        <taxon>Fabales</taxon>
        <taxon>Fabaceae</taxon>
        <taxon>Papilionoideae</taxon>
        <taxon>50 kb inversion clade</taxon>
        <taxon>NPAAA clade</taxon>
        <taxon>indigoferoid/millettioid clade</taxon>
        <taxon>Phaseoleae</taxon>
        <taxon>Cajanus</taxon>
    </lineage>
</organism>
<evidence type="ECO:0000313" key="1">
    <source>
        <dbReference type="EMBL" id="KYP41974.1"/>
    </source>
</evidence>